<dbReference type="InterPro" id="IPR004143">
    <property type="entry name" value="BPL_LPL_catalytic"/>
</dbReference>
<evidence type="ECO:0000313" key="2">
    <source>
        <dbReference type="EMBL" id="SME90503.1"/>
    </source>
</evidence>
<dbReference type="RefSeq" id="WP_132314513.1">
    <property type="nucleotide sequence ID" value="NZ_FWZT01000001.1"/>
</dbReference>
<feature type="domain" description="BPL/LPL catalytic" evidence="1">
    <location>
        <begin position="10"/>
        <end position="202"/>
    </location>
</feature>
<dbReference type="Pfam" id="PF21948">
    <property type="entry name" value="LplA-B_cat"/>
    <property type="match status" value="1"/>
</dbReference>
<accession>A0A1Y6B3Y5</accession>
<dbReference type="PANTHER" id="PTHR43506:SF1">
    <property type="entry name" value="BPL_LPL CATALYTIC DOMAIN-CONTAINING PROTEIN"/>
    <property type="match status" value="1"/>
</dbReference>
<reference evidence="3" key="1">
    <citation type="submission" date="2017-04" db="EMBL/GenBank/DDBJ databases">
        <authorList>
            <person name="Varghese N."/>
            <person name="Submissions S."/>
        </authorList>
    </citation>
    <scope>NUCLEOTIDE SEQUENCE [LARGE SCALE GENOMIC DNA]</scope>
    <source>
        <strain evidence="3">RKEM611</strain>
    </source>
</reference>
<dbReference type="PROSITE" id="PS51733">
    <property type="entry name" value="BPL_LPL_CATALYTIC"/>
    <property type="match status" value="1"/>
</dbReference>
<evidence type="ECO:0000313" key="3">
    <source>
        <dbReference type="Proteomes" id="UP000192907"/>
    </source>
</evidence>
<dbReference type="Proteomes" id="UP000192907">
    <property type="component" value="Unassembled WGS sequence"/>
</dbReference>
<evidence type="ECO:0000259" key="1">
    <source>
        <dbReference type="PROSITE" id="PS51733"/>
    </source>
</evidence>
<keyword evidence="2" id="KW-0436">Ligase</keyword>
<gene>
    <name evidence="2" type="ORF">SAMN06296036_101371</name>
</gene>
<dbReference type="STRING" id="1513793.SAMN06296036_101371"/>
<dbReference type="PANTHER" id="PTHR43506">
    <property type="entry name" value="BIOTIN/LIPOATE A/B PROTEIN LIGASE FAMILY"/>
    <property type="match status" value="1"/>
</dbReference>
<dbReference type="InterPro" id="IPR045864">
    <property type="entry name" value="aa-tRNA-synth_II/BPL/LPL"/>
</dbReference>
<name>A0A1Y6B3Y5_9BACT</name>
<keyword evidence="3" id="KW-1185">Reference proteome</keyword>
<sequence>MWIDDQVIRHCDKPLHIETFIPSGQSVVLGRSNKAELEVHEDRCAEDNIPVLKRYGGGGTVLLHPGCVVASVGCWVESPYNNDLYFKLLNQSLIDCFIEHFKGYEFLQRGFSDIVYEDRKFVGTSLFRSRQYLLYQASILVDLNIETINRYLQHPSKEPDYRKGRHHRDFLVGLQELDSRFSAEVCHRILEGELESYVKSHLGAELTSPLESHIPHLLKRANI</sequence>
<organism evidence="2 3">
    <name type="scientific">Pseudobacteriovorax antillogorgiicola</name>
    <dbReference type="NCBI Taxonomy" id="1513793"/>
    <lineage>
        <taxon>Bacteria</taxon>
        <taxon>Pseudomonadati</taxon>
        <taxon>Bdellovibrionota</taxon>
        <taxon>Oligoflexia</taxon>
        <taxon>Oligoflexales</taxon>
        <taxon>Pseudobacteriovoracaceae</taxon>
        <taxon>Pseudobacteriovorax</taxon>
    </lineage>
</organism>
<dbReference type="OrthoDB" id="5292616at2"/>
<dbReference type="EMBL" id="FWZT01000001">
    <property type="protein sequence ID" value="SME90503.1"/>
    <property type="molecule type" value="Genomic_DNA"/>
</dbReference>
<proteinExistence type="predicted"/>
<dbReference type="GO" id="GO:0016874">
    <property type="term" value="F:ligase activity"/>
    <property type="evidence" value="ECO:0007669"/>
    <property type="project" value="UniProtKB-KW"/>
</dbReference>
<dbReference type="AlphaFoldDB" id="A0A1Y6B3Y5"/>
<protein>
    <submittedName>
        <fullName evidence="2">Lipoate-protein ligase A</fullName>
    </submittedName>
</protein>
<dbReference type="InterPro" id="IPR053264">
    <property type="entry name" value="Lipoate-ligase_2_inactive"/>
</dbReference>
<dbReference type="SUPFAM" id="SSF55681">
    <property type="entry name" value="Class II aaRS and biotin synthetases"/>
    <property type="match status" value="1"/>
</dbReference>
<dbReference type="Gene3D" id="3.30.930.10">
    <property type="entry name" value="Bira Bifunctional Protein, Domain 2"/>
    <property type="match status" value="1"/>
</dbReference>